<protein>
    <submittedName>
        <fullName evidence="2">Homeobox protein MSX-1</fullName>
    </submittedName>
</protein>
<evidence type="ECO:0000313" key="3">
    <source>
        <dbReference type="Proteomes" id="UP000887013"/>
    </source>
</evidence>
<name>A0A8X6PRW5_NEPPI</name>
<dbReference type="OrthoDB" id="10397570at2759"/>
<sequence>MQLSSPNESDQSDALIKSSESRISPPEMLNSHLAMSSRFQSSRSPSKSPEVSIKTVKPTKSISFSVEALLNGDSKKPSPSSPELKNDCKTFNGSSDKHEHYIKQFSMDRILDNEKLLPRIDSSYALIPTSIAKSGLIHHPESNLSPPSLSWNPPIAAVPWYQMGRSISPVHSKENSVITYI</sequence>
<evidence type="ECO:0000256" key="1">
    <source>
        <dbReference type="SAM" id="MobiDB-lite"/>
    </source>
</evidence>
<keyword evidence="2" id="KW-0371">Homeobox</keyword>
<accession>A0A8X6PRW5</accession>
<dbReference type="AlphaFoldDB" id="A0A8X6PRW5"/>
<feature type="region of interest" description="Disordered" evidence="1">
    <location>
        <begin position="70"/>
        <end position="95"/>
    </location>
</feature>
<organism evidence="2 3">
    <name type="scientific">Nephila pilipes</name>
    <name type="common">Giant wood spider</name>
    <name type="synonym">Nephila maculata</name>
    <dbReference type="NCBI Taxonomy" id="299642"/>
    <lineage>
        <taxon>Eukaryota</taxon>
        <taxon>Metazoa</taxon>
        <taxon>Ecdysozoa</taxon>
        <taxon>Arthropoda</taxon>
        <taxon>Chelicerata</taxon>
        <taxon>Arachnida</taxon>
        <taxon>Araneae</taxon>
        <taxon>Araneomorphae</taxon>
        <taxon>Entelegynae</taxon>
        <taxon>Araneoidea</taxon>
        <taxon>Nephilidae</taxon>
        <taxon>Nephila</taxon>
    </lineage>
</organism>
<dbReference type="GO" id="GO:0003677">
    <property type="term" value="F:DNA binding"/>
    <property type="evidence" value="ECO:0007669"/>
    <property type="project" value="UniProtKB-KW"/>
</dbReference>
<proteinExistence type="predicted"/>
<comment type="caution">
    <text evidence="2">The sequence shown here is derived from an EMBL/GenBank/DDBJ whole genome shotgun (WGS) entry which is preliminary data.</text>
</comment>
<dbReference type="Proteomes" id="UP000887013">
    <property type="component" value="Unassembled WGS sequence"/>
</dbReference>
<dbReference type="EMBL" id="BMAW01023398">
    <property type="protein sequence ID" value="GFT82511.1"/>
    <property type="molecule type" value="Genomic_DNA"/>
</dbReference>
<reference evidence="2" key="1">
    <citation type="submission" date="2020-08" db="EMBL/GenBank/DDBJ databases">
        <title>Multicomponent nature underlies the extraordinary mechanical properties of spider dragline silk.</title>
        <authorList>
            <person name="Kono N."/>
            <person name="Nakamura H."/>
            <person name="Mori M."/>
            <person name="Yoshida Y."/>
            <person name="Ohtoshi R."/>
            <person name="Malay A.D."/>
            <person name="Moran D.A.P."/>
            <person name="Tomita M."/>
            <person name="Numata K."/>
            <person name="Arakawa K."/>
        </authorList>
    </citation>
    <scope>NUCLEOTIDE SEQUENCE</scope>
</reference>
<feature type="compositionally biased region" description="Low complexity" evidence="1">
    <location>
        <begin position="36"/>
        <end position="52"/>
    </location>
</feature>
<feature type="region of interest" description="Disordered" evidence="1">
    <location>
        <begin position="1"/>
        <end position="55"/>
    </location>
</feature>
<gene>
    <name evidence="2" type="primary">Msx1</name>
    <name evidence="2" type="ORF">NPIL_309421</name>
</gene>
<keyword evidence="2" id="KW-0238">DNA-binding</keyword>
<keyword evidence="3" id="KW-1185">Reference proteome</keyword>
<evidence type="ECO:0000313" key="2">
    <source>
        <dbReference type="EMBL" id="GFT82511.1"/>
    </source>
</evidence>